<protein>
    <submittedName>
        <fullName evidence="1">NAC domain-containing protein</fullName>
    </submittedName>
</protein>
<reference evidence="1 2" key="1">
    <citation type="journal article" date="2023" name="Science">
        <title>Complex scaffold remodeling in plant triterpene biosynthesis.</title>
        <authorList>
            <person name="De La Pena R."/>
            <person name="Hodgson H."/>
            <person name="Liu J.C."/>
            <person name="Stephenson M.J."/>
            <person name="Martin A.C."/>
            <person name="Owen C."/>
            <person name="Harkess A."/>
            <person name="Leebens-Mack J."/>
            <person name="Jimenez L.E."/>
            <person name="Osbourn A."/>
            <person name="Sattely E.S."/>
        </authorList>
    </citation>
    <scope>NUCLEOTIDE SEQUENCE [LARGE SCALE GENOMIC DNA]</scope>
    <source>
        <strain evidence="2">cv. JPN11</strain>
        <tissue evidence="1">Leaf</tissue>
    </source>
</reference>
<dbReference type="Proteomes" id="UP001164539">
    <property type="component" value="Chromosome 9"/>
</dbReference>
<proteinExistence type="predicted"/>
<evidence type="ECO:0000313" key="2">
    <source>
        <dbReference type="Proteomes" id="UP001164539"/>
    </source>
</evidence>
<sequence length="418" mass="47192">MVMDERYDTDKLDEVLLPGFRFHPTDEELVGFYLKRKIQQRPLSIELIKQLDIYKYDPWDLPKLATTGEKEWYFYCPRDRKYRNSARPNRVTGAGFWKATGTDRPIYSSEGIKCIGLKKSLVFYKGKAAKGIKTDWMMHEFRLPSLTDSVPPKRFMDKTFPANDSWAICRIFKKTNSSAQRALSQSWVSPLPESNNTTATDAQAKCSYNAQFSSENLSLSTAKNSSSIQFNYNYDLRQPSSSATTATFSPLDFLPYKTINPMISKPNQLPISTGDLTANFIFSPFEPAIPAKCHIDLSSMLLNESSTMLGDFGKASECIDFGGSQDQCSDFSTTTTGLPNEMQLVNISNGSDHENVSIKHQNMMQNFDAQWENTVRSIGFPFSLPMSMAETWKPNSLWDPSSCPSEMSSTVSTTKCYT</sequence>
<accession>A0ACC1XKD9</accession>
<gene>
    <name evidence="1" type="ORF">OWV82_017365</name>
</gene>
<evidence type="ECO:0000313" key="1">
    <source>
        <dbReference type="EMBL" id="KAJ4711327.1"/>
    </source>
</evidence>
<name>A0ACC1XKD9_MELAZ</name>
<keyword evidence="2" id="KW-1185">Reference proteome</keyword>
<comment type="caution">
    <text evidence="1">The sequence shown here is derived from an EMBL/GenBank/DDBJ whole genome shotgun (WGS) entry which is preliminary data.</text>
</comment>
<organism evidence="1 2">
    <name type="scientific">Melia azedarach</name>
    <name type="common">Chinaberry tree</name>
    <dbReference type="NCBI Taxonomy" id="155640"/>
    <lineage>
        <taxon>Eukaryota</taxon>
        <taxon>Viridiplantae</taxon>
        <taxon>Streptophyta</taxon>
        <taxon>Embryophyta</taxon>
        <taxon>Tracheophyta</taxon>
        <taxon>Spermatophyta</taxon>
        <taxon>Magnoliopsida</taxon>
        <taxon>eudicotyledons</taxon>
        <taxon>Gunneridae</taxon>
        <taxon>Pentapetalae</taxon>
        <taxon>rosids</taxon>
        <taxon>malvids</taxon>
        <taxon>Sapindales</taxon>
        <taxon>Meliaceae</taxon>
        <taxon>Melia</taxon>
    </lineage>
</organism>
<dbReference type="EMBL" id="CM051402">
    <property type="protein sequence ID" value="KAJ4711327.1"/>
    <property type="molecule type" value="Genomic_DNA"/>
</dbReference>